<dbReference type="OrthoDB" id="185373at2759"/>
<feature type="repeat" description="PPR" evidence="3">
    <location>
        <begin position="840"/>
        <end position="874"/>
    </location>
</feature>
<dbReference type="Pfam" id="PF13041">
    <property type="entry name" value="PPR_2"/>
    <property type="match status" value="6"/>
</dbReference>
<feature type="region of interest" description="Disordered" evidence="4">
    <location>
        <begin position="1"/>
        <end position="51"/>
    </location>
</feature>
<keyword evidence="6" id="KW-1185">Reference proteome</keyword>
<dbReference type="PROSITE" id="PS51375">
    <property type="entry name" value="PPR"/>
    <property type="match status" value="14"/>
</dbReference>
<feature type="compositionally biased region" description="Low complexity" evidence="4">
    <location>
        <begin position="24"/>
        <end position="47"/>
    </location>
</feature>
<gene>
    <name evidence="5" type="ORF">RHSIM_Rhsim08G0152400</name>
</gene>
<dbReference type="Pfam" id="PF20431">
    <property type="entry name" value="E_motif"/>
    <property type="match status" value="1"/>
</dbReference>
<dbReference type="PANTHER" id="PTHR47447">
    <property type="entry name" value="OS03G0856100 PROTEIN"/>
    <property type="match status" value="1"/>
</dbReference>
<sequence>MLKLFPPKTPLKARKSPIYTRPISSPSSSASASSSSSSSSPSSPFPSNLTNTIRNCDNPNQALQIFNRASHQIHAAKKPWAYSAIIHVLTRAKLYVKARCLMKDLIENLLQTRKPHRSCLSIFNMLSQLETPRFAPNVFGVLIIALSEMGLVEEAYWVYRNIGNLPQIQACNALLDGFVKKGRFDLMWEIYGEMMLRGASPSVVTYGVLIDACCNQGDMPKAHILFGEMLKKGIKPTVVIYTTVIRGLCNESKMSEAECTYRMMRESGVLPNLYTYNTLMDGYCKGANVQKAIELCREMLGHDLLPNVVTFGVLIDAFCKAGELVAARNYFVCMIKFGVVPNLFVYNCLIDGYFSVNNLTAAMDMYAEMKRHDISPDVFTYTILIKGLCAVGRLEEAHELLENMNREGIVANSVTYNTIINGYCKEGNMEKALEVSSQMTEKGIEPNLLTFSILIDGYCKIRRMDAAMGIHTEMLIKGFMPDVVSYTALIDGHFKDANAKVALRLHKEMLEIGLTPNAFTLSCLIDGLCKKGRINDAIKLFLEQTRASTTKGEMDHMESGYCAPNHVMYTALIQALCEDSRIFKASKFFSDMHRFNMKTDVLVYALIIQGHFQAKHKFDVLMLQADMLKLGIMPNATIYQVLVKGYREIGDLELALRMFLGMTVISSSAVVREFASSEQILRTSGGTGKPENSEDLAEAAGDPGMNRHAISFPFVQNKLAKLFSNTKQSKFHFQTNHSPPRPNQVLKRHLKSNSTTKALLLFRDLLRKGISSIDSFSLLFVIKACTQKSLPIEGKQMHALIINLGFETNIFLQTSLIDLYSALGNIGDAHHVFEEIPTKNVVCWTTLISGYVHNQKPNKALQVFRQMQMGNVEPDQVTLTVALSACVDLGALEMGEWIHSYVSRRKELGKDLSLDNALINMYAKCGDIETARHLFDRTKKKDVTTWTSMIVGHALHGQAEEALRLFAAMKEENKQARAKKRSFGYWSGSLIVPNDVTFIGVLMACSHAGMLEEGKKHFQSMIEDYGVKPRLSHFGCMVDLLCRGGLLQEAYDLIMNMPVQPNAVLWRTLLGACGTRGNIDLAAEARVRILELEGSLVGDNVIMSNIYAAKGMWDEKIGVREKMKQRRAPGCSSIEVGSLINEFVTADDDHPLKREIYEVLECLIETMKAHGYSPLGMASSS</sequence>
<feature type="repeat" description="PPR" evidence="3">
    <location>
        <begin position="482"/>
        <end position="516"/>
    </location>
</feature>
<dbReference type="InterPro" id="IPR011990">
    <property type="entry name" value="TPR-like_helical_dom_sf"/>
</dbReference>
<dbReference type="FunFam" id="1.25.40.10:FF:000558">
    <property type="entry name" value="Pentatricopeptide repeat-containing protein At5g39710"/>
    <property type="match status" value="1"/>
</dbReference>
<comment type="caution">
    <text evidence="5">The sequence shown here is derived from an EMBL/GenBank/DDBJ whole genome shotgun (WGS) entry which is preliminary data.</text>
</comment>
<dbReference type="AlphaFoldDB" id="A0A834LFL5"/>
<feature type="repeat" description="PPR" evidence="3">
    <location>
        <begin position="565"/>
        <end position="599"/>
    </location>
</feature>
<evidence type="ECO:0008006" key="7">
    <source>
        <dbReference type="Google" id="ProtNLM"/>
    </source>
</evidence>
<feature type="region of interest" description="Disordered" evidence="4">
    <location>
        <begin position="681"/>
        <end position="700"/>
    </location>
</feature>
<reference evidence="5" key="1">
    <citation type="submission" date="2019-11" db="EMBL/GenBank/DDBJ databases">
        <authorList>
            <person name="Liu Y."/>
            <person name="Hou J."/>
            <person name="Li T.-Q."/>
            <person name="Guan C.-H."/>
            <person name="Wu X."/>
            <person name="Wu H.-Z."/>
            <person name="Ling F."/>
            <person name="Zhang R."/>
            <person name="Shi X.-G."/>
            <person name="Ren J.-P."/>
            <person name="Chen E.-F."/>
            <person name="Sun J.-M."/>
        </authorList>
    </citation>
    <scope>NUCLEOTIDE SEQUENCE</scope>
    <source>
        <strain evidence="5">Adult_tree_wgs_1</strain>
        <tissue evidence="5">Leaves</tissue>
    </source>
</reference>
<name>A0A834LFL5_RHOSS</name>
<evidence type="ECO:0000256" key="1">
    <source>
        <dbReference type="ARBA" id="ARBA00007626"/>
    </source>
</evidence>
<dbReference type="Pfam" id="PF01535">
    <property type="entry name" value="PPR"/>
    <property type="match status" value="4"/>
</dbReference>
<protein>
    <recommendedName>
        <fullName evidence="7">Pentatricopeptide repeat-containing protein</fullName>
    </recommendedName>
</protein>
<dbReference type="PANTHER" id="PTHR47447:SF22">
    <property type="entry name" value="TETRATRICOPEPTIDE-LIKE HELICAL DOMAIN SUPERFAMILY"/>
    <property type="match status" value="1"/>
</dbReference>
<evidence type="ECO:0000313" key="6">
    <source>
        <dbReference type="Proteomes" id="UP000626092"/>
    </source>
</evidence>
<organism evidence="5 6">
    <name type="scientific">Rhododendron simsii</name>
    <name type="common">Sims's rhododendron</name>
    <dbReference type="NCBI Taxonomy" id="118357"/>
    <lineage>
        <taxon>Eukaryota</taxon>
        <taxon>Viridiplantae</taxon>
        <taxon>Streptophyta</taxon>
        <taxon>Embryophyta</taxon>
        <taxon>Tracheophyta</taxon>
        <taxon>Spermatophyta</taxon>
        <taxon>Magnoliopsida</taxon>
        <taxon>eudicotyledons</taxon>
        <taxon>Gunneridae</taxon>
        <taxon>Pentapetalae</taxon>
        <taxon>asterids</taxon>
        <taxon>Ericales</taxon>
        <taxon>Ericaceae</taxon>
        <taxon>Ericoideae</taxon>
        <taxon>Rhodoreae</taxon>
        <taxon>Rhododendron</taxon>
    </lineage>
</organism>
<evidence type="ECO:0000313" key="5">
    <source>
        <dbReference type="EMBL" id="KAF7134230.1"/>
    </source>
</evidence>
<dbReference type="Pfam" id="PF12854">
    <property type="entry name" value="PPR_1"/>
    <property type="match status" value="2"/>
</dbReference>
<dbReference type="FunFam" id="1.25.40.10:FF:000427">
    <property type="entry name" value="Pentatricopeptide repeat-containing protein chloroplastic"/>
    <property type="match status" value="1"/>
</dbReference>
<dbReference type="SUPFAM" id="SSF48452">
    <property type="entry name" value="TPR-like"/>
    <property type="match status" value="1"/>
</dbReference>
<feature type="repeat" description="PPR" evidence="3">
    <location>
        <begin position="942"/>
        <end position="976"/>
    </location>
</feature>
<feature type="repeat" description="PPR" evidence="3">
    <location>
        <begin position="377"/>
        <end position="411"/>
    </location>
</feature>
<keyword evidence="2" id="KW-0677">Repeat</keyword>
<dbReference type="NCBIfam" id="TIGR00756">
    <property type="entry name" value="PPR"/>
    <property type="match status" value="14"/>
</dbReference>
<dbReference type="Gene3D" id="1.25.40.10">
    <property type="entry name" value="Tetratricopeptide repeat domain"/>
    <property type="match status" value="9"/>
</dbReference>
<feature type="repeat" description="PPR" evidence="3">
    <location>
        <begin position="167"/>
        <end position="201"/>
    </location>
</feature>
<dbReference type="Proteomes" id="UP000626092">
    <property type="component" value="Unassembled WGS sequence"/>
</dbReference>
<feature type="repeat" description="PPR" evidence="3">
    <location>
        <begin position="517"/>
        <end position="551"/>
    </location>
</feature>
<evidence type="ECO:0000256" key="2">
    <source>
        <dbReference type="ARBA" id="ARBA00022737"/>
    </source>
</evidence>
<feature type="repeat" description="PPR" evidence="3">
    <location>
        <begin position="272"/>
        <end position="306"/>
    </location>
</feature>
<feature type="repeat" description="PPR" evidence="3">
    <location>
        <begin position="412"/>
        <end position="446"/>
    </location>
</feature>
<dbReference type="InterPro" id="IPR002885">
    <property type="entry name" value="PPR_rpt"/>
</dbReference>
<accession>A0A834LFL5</accession>
<evidence type="ECO:0000256" key="3">
    <source>
        <dbReference type="PROSITE-ProRule" id="PRU00708"/>
    </source>
</evidence>
<dbReference type="InterPro" id="IPR046848">
    <property type="entry name" value="E_motif"/>
</dbReference>
<feature type="repeat" description="PPR" evidence="3">
    <location>
        <begin position="202"/>
        <end position="236"/>
    </location>
</feature>
<feature type="repeat" description="PPR" evidence="3">
    <location>
        <begin position="342"/>
        <end position="376"/>
    </location>
</feature>
<proteinExistence type="inferred from homology"/>
<feature type="repeat" description="PPR" evidence="3">
    <location>
        <begin position="447"/>
        <end position="481"/>
    </location>
</feature>
<feature type="repeat" description="PPR" evidence="3">
    <location>
        <begin position="307"/>
        <end position="341"/>
    </location>
</feature>
<feature type="repeat" description="PPR" evidence="3">
    <location>
        <begin position="237"/>
        <end position="271"/>
    </location>
</feature>
<evidence type="ECO:0000256" key="4">
    <source>
        <dbReference type="SAM" id="MobiDB-lite"/>
    </source>
</evidence>
<dbReference type="FunFam" id="1.25.40.10:FF:000184">
    <property type="entry name" value="Pentatricopeptide repeat-containing protein, chloroplastic"/>
    <property type="match status" value="1"/>
</dbReference>
<comment type="similarity">
    <text evidence="1">Belongs to the PPR family. P subfamily.</text>
</comment>
<dbReference type="SUPFAM" id="SSF81901">
    <property type="entry name" value="HCP-like"/>
    <property type="match status" value="1"/>
</dbReference>
<dbReference type="EMBL" id="WJXA01000008">
    <property type="protein sequence ID" value="KAF7134230.1"/>
    <property type="molecule type" value="Genomic_DNA"/>
</dbReference>